<dbReference type="PANTHER" id="PTHR15564">
    <property type="entry name" value="MACPF DOMAIN-CONTAINING PROTEIN"/>
    <property type="match status" value="1"/>
</dbReference>
<dbReference type="EMBL" id="JAROKS010000024">
    <property type="protein sequence ID" value="KAK1786596.1"/>
    <property type="molecule type" value="Genomic_DNA"/>
</dbReference>
<dbReference type="InterPro" id="IPR033237">
    <property type="entry name" value="BRINP"/>
</dbReference>
<keyword evidence="2" id="KW-0472">Membrane</keyword>
<name>A0AAD8YVB2_9TELE</name>
<dbReference type="AlphaFoldDB" id="A0AAD8YVB2"/>
<sequence>MSELRKQPQHRVPVPLSSPRSGPETPGCAEAQQGRQNWLATPMSFLPDPFVDSRGDVETPTHYSSNYTLLNSRHCGALHSASLGWGRMASCWPRAVGVRWFLLMLLWSWVPLGPLTLILTVAERLEQATSPFSAGASRSGSQLDWLLSEKGPFHRCPEYAEFKERFQQGFSTRYKIYSLCSDDDGEPGVRCMAVARPASVGGLWPFRSLSPPPACVQASSSKAQRGPSAWACDA</sequence>
<dbReference type="Proteomes" id="UP001239994">
    <property type="component" value="Unassembled WGS sequence"/>
</dbReference>
<organism evidence="3 4">
    <name type="scientific">Electrophorus voltai</name>
    <dbReference type="NCBI Taxonomy" id="2609070"/>
    <lineage>
        <taxon>Eukaryota</taxon>
        <taxon>Metazoa</taxon>
        <taxon>Chordata</taxon>
        <taxon>Craniata</taxon>
        <taxon>Vertebrata</taxon>
        <taxon>Euteleostomi</taxon>
        <taxon>Actinopterygii</taxon>
        <taxon>Neopterygii</taxon>
        <taxon>Teleostei</taxon>
        <taxon>Ostariophysi</taxon>
        <taxon>Gymnotiformes</taxon>
        <taxon>Gymnotoidei</taxon>
        <taxon>Gymnotidae</taxon>
        <taxon>Electrophorus</taxon>
    </lineage>
</organism>
<accession>A0AAD8YVB2</accession>
<evidence type="ECO:0000256" key="1">
    <source>
        <dbReference type="SAM" id="MobiDB-lite"/>
    </source>
</evidence>
<feature type="transmembrane region" description="Helical" evidence="2">
    <location>
        <begin position="100"/>
        <end position="122"/>
    </location>
</feature>
<protein>
    <submittedName>
        <fullName evidence="3">Uncharacterized protein</fullName>
    </submittedName>
</protein>
<evidence type="ECO:0000256" key="2">
    <source>
        <dbReference type="SAM" id="Phobius"/>
    </source>
</evidence>
<evidence type="ECO:0000313" key="4">
    <source>
        <dbReference type="Proteomes" id="UP001239994"/>
    </source>
</evidence>
<evidence type="ECO:0000313" key="3">
    <source>
        <dbReference type="EMBL" id="KAK1786596.1"/>
    </source>
</evidence>
<dbReference type="GO" id="GO:0007399">
    <property type="term" value="P:nervous system development"/>
    <property type="evidence" value="ECO:0007669"/>
    <property type="project" value="TreeGrafter"/>
</dbReference>
<dbReference type="GO" id="GO:0030425">
    <property type="term" value="C:dendrite"/>
    <property type="evidence" value="ECO:0007669"/>
    <property type="project" value="TreeGrafter"/>
</dbReference>
<feature type="region of interest" description="Disordered" evidence="1">
    <location>
        <begin position="1"/>
        <end position="30"/>
    </location>
</feature>
<comment type="caution">
    <text evidence="3">The sequence shown here is derived from an EMBL/GenBank/DDBJ whole genome shotgun (WGS) entry which is preliminary data.</text>
</comment>
<keyword evidence="4" id="KW-1185">Reference proteome</keyword>
<keyword evidence="2" id="KW-1133">Transmembrane helix</keyword>
<proteinExistence type="predicted"/>
<dbReference type="GO" id="GO:0045666">
    <property type="term" value="P:positive regulation of neuron differentiation"/>
    <property type="evidence" value="ECO:0007669"/>
    <property type="project" value="InterPro"/>
</dbReference>
<reference evidence="3" key="1">
    <citation type="submission" date="2023-03" db="EMBL/GenBank/DDBJ databases">
        <title>Electrophorus voltai genome.</title>
        <authorList>
            <person name="Bian C."/>
        </authorList>
    </citation>
    <scope>NUCLEOTIDE SEQUENCE</scope>
    <source>
        <strain evidence="3">CB-2022</strain>
        <tissue evidence="3">Muscle</tissue>
    </source>
</reference>
<gene>
    <name evidence="3" type="ORF">P4O66_002972</name>
</gene>
<dbReference type="GO" id="GO:0043025">
    <property type="term" value="C:neuronal cell body"/>
    <property type="evidence" value="ECO:0007669"/>
    <property type="project" value="TreeGrafter"/>
</dbReference>
<dbReference type="PANTHER" id="PTHR15564:SF4">
    <property type="entry name" value="BMP_RETINOIC ACID-INDUCIBLE NEURAL-SPECIFIC PROTEIN 2"/>
    <property type="match status" value="1"/>
</dbReference>
<dbReference type="GO" id="GO:0045930">
    <property type="term" value="P:negative regulation of mitotic cell cycle"/>
    <property type="evidence" value="ECO:0007669"/>
    <property type="project" value="InterPro"/>
</dbReference>
<dbReference type="GO" id="GO:0071300">
    <property type="term" value="P:cellular response to retinoic acid"/>
    <property type="evidence" value="ECO:0007669"/>
    <property type="project" value="TreeGrafter"/>
</dbReference>
<dbReference type="GO" id="GO:0005737">
    <property type="term" value="C:cytoplasm"/>
    <property type="evidence" value="ECO:0007669"/>
    <property type="project" value="TreeGrafter"/>
</dbReference>
<keyword evidence="2" id="KW-0812">Transmembrane</keyword>